<feature type="coiled-coil region" evidence="1">
    <location>
        <begin position="135"/>
        <end position="169"/>
    </location>
</feature>
<evidence type="ECO:0000256" key="2">
    <source>
        <dbReference type="SAM" id="MobiDB-lite"/>
    </source>
</evidence>
<reference evidence="3 4" key="1">
    <citation type="submission" date="2021-03" db="EMBL/GenBank/DDBJ databases">
        <title>Winogradskyella sp. nov., isolated from costal sediment.</title>
        <authorList>
            <person name="Gao C."/>
        </authorList>
    </citation>
    <scope>NUCLEOTIDE SEQUENCE [LARGE SCALE GENOMIC DNA]</scope>
    <source>
        <strain evidence="3 4">DF17</strain>
    </source>
</reference>
<feature type="non-terminal residue" evidence="3">
    <location>
        <position position="1"/>
    </location>
</feature>
<sequence length="361" mass="41520">EQKAKQEAEAKAQAEAQRLAEQKAKQEAEAKAAAQTQRPNPKTIVEAEILSEQINKKENDSIEIVEIIKNSTDERTQLMLDMTENAKSSSKEQSNLLRELDSMVLIKDADLKALKEENDLSEKGIAVKPRPFKSITAENNRLNNIKADLDALIKSRDDKIKELEDLYEETIIGDTITNDVVMLYYKKEIKRLKSEQLKALETKSRLDSQLETIRVATEFERRRRIKRAAFDNEDERYQQDRATLKRIKETTILSNGNLNSDDFDFGEDQGKNIKILKNINNTDDGYYLILAVHSNVEKRDEFLRKIVAQGNKNIDFFYDVNTSKYYIYSKKHNTITEATKALESKGSLPYNSKMSIVKIEN</sequence>
<feature type="region of interest" description="Disordered" evidence="2">
    <location>
        <begin position="1"/>
        <end position="43"/>
    </location>
</feature>
<accession>A0ABS3T501</accession>
<dbReference type="Proteomes" id="UP000676776">
    <property type="component" value="Unassembled WGS sequence"/>
</dbReference>
<proteinExistence type="predicted"/>
<comment type="caution">
    <text evidence="3">The sequence shown here is derived from an EMBL/GenBank/DDBJ whole genome shotgun (WGS) entry which is preliminary data.</text>
</comment>
<evidence type="ECO:0000313" key="3">
    <source>
        <dbReference type="EMBL" id="MBO3117807.1"/>
    </source>
</evidence>
<gene>
    <name evidence="3" type="ORF">J4050_13705</name>
</gene>
<dbReference type="EMBL" id="JAGEVF010000012">
    <property type="protein sequence ID" value="MBO3117807.1"/>
    <property type="molecule type" value="Genomic_DNA"/>
</dbReference>
<evidence type="ECO:0008006" key="5">
    <source>
        <dbReference type="Google" id="ProtNLM"/>
    </source>
</evidence>
<keyword evidence="1" id="KW-0175">Coiled coil</keyword>
<protein>
    <recommendedName>
        <fullName evidence="5">SPOR domain-containing protein</fullName>
    </recommendedName>
</protein>
<feature type="compositionally biased region" description="Basic and acidic residues" evidence="2">
    <location>
        <begin position="1"/>
        <end position="30"/>
    </location>
</feature>
<organism evidence="3 4">
    <name type="scientific">Winogradskyella pelagia</name>
    <dbReference type="NCBI Taxonomy" id="2819984"/>
    <lineage>
        <taxon>Bacteria</taxon>
        <taxon>Pseudomonadati</taxon>
        <taxon>Bacteroidota</taxon>
        <taxon>Flavobacteriia</taxon>
        <taxon>Flavobacteriales</taxon>
        <taxon>Flavobacteriaceae</taxon>
        <taxon>Winogradskyella</taxon>
    </lineage>
</organism>
<keyword evidence="4" id="KW-1185">Reference proteome</keyword>
<name>A0ABS3T501_9FLAO</name>
<evidence type="ECO:0000313" key="4">
    <source>
        <dbReference type="Proteomes" id="UP000676776"/>
    </source>
</evidence>
<evidence type="ECO:0000256" key="1">
    <source>
        <dbReference type="SAM" id="Coils"/>
    </source>
</evidence>